<keyword evidence="3" id="KW-1185">Reference proteome</keyword>
<feature type="compositionally biased region" description="Low complexity" evidence="1">
    <location>
        <begin position="1511"/>
        <end position="1554"/>
    </location>
</feature>
<evidence type="ECO:0000256" key="1">
    <source>
        <dbReference type="SAM" id="MobiDB-lite"/>
    </source>
</evidence>
<feature type="region of interest" description="Disordered" evidence="1">
    <location>
        <begin position="1452"/>
        <end position="1480"/>
    </location>
</feature>
<organism evidence="2 3">
    <name type="scientific">Symbiodinium microadriaticum</name>
    <name type="common">Dinoflagellate</name>
    <name type="synonym">Zooxanthella microadriatica</name>
    <dbReference type="NCBI Taxonomy" id="2951"/>
    <lineage>
        <taxon>Eukaryota</taxon>
        <taxon>Sar</taxon>
        <taxon>Alveolata</taxon>
        <taxon>Dinophyceae</taxon>
        <taxon>Suessiales</taxon>
        <taxon>Symbiodiniaceae</taxon>
        <taxon>Symbiodinium</taxon>
    </lineage>
</organism>
<evidence type="ECO:0000313" key="2">
    <source>
        <dbReference type="EMBL" id="OLP83739.1"/>
    </source>
</evidence>
<accession>A0A1Q9CLE4</accession>
<reference evidence="2 3" key="1">
    <citation type="submission" date="2016-02" db="EMBL/GenBank/DDBJ databases">
        <title>Genome analysis of coral dinoflagellate symbionts highlights evolutionary adaptations to a symbiotic lifestyle.</title>
        <authorList>
            <person name="Aranda M."/>
            <person name="Li Y."/>
            <person name="Liew Y.J."/>
            <person name="Baumgarten S."/>
            <person name="Simakov O."/>
            <person name="Wilson M."/>
            <person name="Piel J."/>
            <person name="Ashoor H."/>
            <person name="Bougouffa S."/>
            <person name="Bajic V.B."/>
            <person name="Ryu T."/>
            <person name="Ravasi T."/>
            <person name="Bayer T."/>
            <person name="Micklem G."/>
            <person name="Kim H."/>
            <person name="Bhak J."/>
            <person name="Lajeunesse T.C."/>
            <person name="Voolstra C.R."/>
        </authorList>
    </citation>
    <scope>NUCLEOTIDE SEQUENCE [LARGE SCALE GENOMIC DNA]</scope>
    <source>
        <strain evidence="2 3">CCMP2467</strain>
    </source>
</reference>
<comment type="caution">
    <text evidence="2">The sequence shown here is derived from an EMBL/GenBank/DDBJ whole genome shotgun (WGS) entry which is preliminary data.</text>
</comment>
<evidence type="ECO:0000313" key="3">
    <source>
        <dbReference type="Proteomes" id="UP000186817"/>
    </source>
</evidence>
<protein>
    <submittedName>
        <fullName evidence="2">Uncharacterized protein</fullName>
    </submittedName>
</protein>
<gene>
    <name evidence="2" type="ORF">AK812_SmicGene35464</name>
</gene>
<feature type="region of interest" description="Disordered" evidence="1">
    <location>
        <begin position="1511"/>
        <end position="1572"/>
    </location>
</feature>
<feature type="region of interest" description="Disordered" evidence="1">
    <location>
        <begin position="2274"/>
        <end position="2295"/>
    </location>
</feature>
<feature type="compositionally biased region" description="Basic and acidic residues" evidence="1">
    <location>
        <begin position="1555"/>
        <end position="1572"/>
    </location>
</feature>
<proteinExistence type="predicted"/>
<sequence>MERKPRLSVWLSSLPDAKQGLSLKADPEAPLRYTKRATVVLNAAAADLQEMCELKQQGAWSEDDFAAGTVAAWAIVEPQFICNHLQPLTSSQKIQRKFWNSVGPGDEHSIFFFRIIEIHALARPVKIDEWACLQNHAFFSVLTDVAFAALEAAWQEQNPASCAEGQQQVPVDVVRLPRCFAVMCSKKAWDSFAVCDMSIKAGGQKKGGQGGWHLGLCKHVREGFEDVPWVADPQEIAKFSTQDPDNAEEFLDEIRNVVAGLQQGEHVDLERLYFFLTAFAGYMNELRGMLDFHRHGKRSQNQAFGLIYLIKCFLLSQSLRSASQLKTALHSAAGIILPKQASQIMQAALDTNSNSVPSAAAISKARGRIDVSWMLVWRDRLKEMFDGAGAVIYLGTDSSPQGGRDYQIVVLDIVKKQDLAELHTAIMRLERFENHPGAVMIESEAMEEFAQLLHRHVCPSVQIGCGKSRATASLKFHAVTHALRLLSPSLPYLDRLFKSISVFLSDQGTESVFSRLSPDTPLLDLVPASQPSQTEAADVAEVDFAPELEAPVEIVEEVDLCDAPPAPIPEHPPADVALEELPEAQCVVDVTGSLEVDDLLHCIHNATKGLSAAMKSFDDVVGQCKKVADLLRKKESKDRLIETCFSQGLARGFASEIKQFKSHVHEDRWGTVAECIPNLLRLKAALRYGWDLRAFRGYDPAVVQEPAEAQNDEEEFGARVSAVNAAIESEFFWGFLCGVEQIAKALEQCIAWAESCSCHWHRDRAEASDEEKALWRVCPMRCRRCADMSAGEFLQQVHDSLDASSSRIALDLPSTLSANERMSIFTDFESARNHILYYFHLKLQYWQEPPWCLFGMAHKSGEVALQCEAKARASSCTHPRVQRIKQEPLQSQIQVWRSRGGTFGPEHEPDDLPELRAFLCELRLASLNSRYVEAEHAKVQVGLRKAPRHSDAYVSLLRRMPGLTKELKANPHILPLLADKLQKVRHGKDAVQVLGLSGHPAFSNTANPRDPLSWKIVYHADPYTKFTMPAPELVFGSNQPPGQGRSVRELLDAEQLGDAAALHHSLMIQHLCKYPAETGSVFSMEFEASAFQSLTAVMQGSLPSAAPALEDTSEDAAVDLLSSRLQSLDLLSHTAPNMTGKSANIVFWKIVNISVTKIKRPKLDEELDLNDSLLVALHRLIDIDMSKKTLLVSLDANNRTSQNGSLSPMLFCPTVLSSPVLKTLKVWRADNKEEFRLQDETGFSSAERALLPGFLQRCVSENNDETVSRKLAQSGVIEKLTEQGLIDGPPWRLTQAGKNVLVVGQRLHSFENVFRVPEQAPEDPSECMQLSTYHLVKLLEASGFQHELVDVEGAKRAKLHPYRCLQEGQAAGNKVWYTRRGSLGVSGWYLVALLSAEKHGKDVPHFAKQAEYQSLVDPNFVPSRKRTRQKMLYDSEKGFLCDWPEDAIAVAPRPKRRKRQCHARESVEDAVHDGLPNMLEDGRRNALEDAAQASNSEQETYAVPAIGEAAPASLPASSSSSSSSGSTDSSSSASDDDSSSSSSSSSGSPSAASAEADRRREAPRAAEPRRRTAERVVDWGILRLTPKLAADGSTFAWQMTCRHPDHIPCNRTRNVASCASEEECLRMLKQWALFGVECASKADHKRAWSRVEAMLEDGSLPSTAALDAQAVTDIDFDVKVRANHAAVVVDSVNDTVISDEMDDVVSSNEGLEDDGADALPAALLLDESESIEPLPQRKRQRLEPSASSVSFVPEPDESDVLAAAAAQFRSPPSTVPVVRKGPVSVEEAFKWPERKLDQVCKDPNREHRLRLLLEHGVLASSDFSGMGGDREIMHQLGLVMQARKWPLDAPARFRHMRACDIGKLQRTVLSYASMNLDDFRSCVTGDLMERLSNTFLETVTDMQPSEGDDVDTCVHKNSLIDSFIRENRAEIFAGSSCYCYVHDGMCSTDRGLSLQDEQKQVPLRMNLAGTTCVGWSAVGTRKGFGHTSEVAHSVWLNERLHNAEALKEDVFIHECTALYPAQQKLADPLSKTHVVLSIRTGPQSQGFPSSRCRTLSAGLSKATTIWMGPTAPDLVQRDFDSIFATTMELSGNIFFLENDESQRRCCIDKAVSQRGRNRLALQSLNRWDLLQSCLAPGAATRLREYDAVRAKRDDPESAFLADVEHWPGQCLGSGGPLFPCQLKHGTVVSWQHQRAATGMEHLAAQGYHVFDAVGPKTPLYSILSTLDDCKLKQLSGNGWSLPAVCAWMLYVWSNTCKRPPSSLPRWVSFSRTRLDSDDDVDDTNGQTGSGSGCSRLEPTAVVAACADAATEVPEQVHSADSDDDVDASLVTNLVYQEEDDFAPQT</sequence>
<feature type="region of interest" description="Disordered" evidence="1">
    <location>
        <begin position="1733"/>
        <end position="1753"/>
    </location>
</feature>
<dbReference type="EMBL" id="LSRX01001095">
    <property type="protein sequence ID" value="OLP83739.1"/>
    <property type="molecule type" value="Genomic_DNA"/>
</dbReference>
<feature type="compositionally biased region" description="Basic and acidic residues" evidence="1">
    <location>
        <begin position="1462"/>
        <end position="1472"/>
    </location>
</feature>
<dbReference type="OrthoDB" id="418520at2759"/>
<dbReference type="Proteomes" id="UP000186817">
    <property type="component" value="Unassembled WGS sequence"/>
</dbReference>
<name>A0A1Q9CLE4_SYMMI</name>